<evidence type="ECO:0000256" key="6">
    <source>
        <dbReference type="ARBA" id="ARBA00022989"/>
    </source>
</evidence>
<feature type="domain" description="HAMP" evidence="14">
    <location>
        <begin position="218"/>
        <end position="271"/>
    </location>
</feature>
<evidence type="ECO:0000313" key="15">
    <source>
        <dbReference type="EMBL" id="KIQ06057.1"/>
    </source>
</evidence>
<keyword evidence="4" id="KW-0145">Chemotaxis</keyword>
<dbReference type="PROSITE" id="PS50885">
    <property type="entry name" value="HAMP"/>
    <property type="match status" value="1"/>
</dbReference>
<dbReference type="SMART" id="SM00304">
    <property type="entry name" value="HAMP"/>
    <property type="match status" value="1"/>
</dbReference>
<dbReference type="Proteomes" id="UP000032068">
    <property type="component" value="Unassembled WGS sequence"/>
</dbReference>
<protein>
    <submittedName>
        <fullName evidence="15">Hemolysin</fullName>
    </submittedName>
</protein>
<evidence type="ECO:0000256" key="3">
    <source>
        <dbReference type="ARBA" id="ARBA00022481"/>
    </source>
</evidence>
<evidence type="ECO:0000256" key="12">
    <source>
        <dbReference type="SAM" id="Phobius"/>
    </source>
</evidence>
<dbReference type="InterPro" id="IPR004090">
    <property type="entry name" value="Chemotax_Me-accpt_rcpt"/>
</dbReference>
<dbReference type="EMBL" id="JXQW01000004">
    <property type="protein sequence ID" value="KIQ06057.1"/>
    <property type="molecule type" value="Genomic_DNA"/>
</dbReference>
<dbReference type="InterPro" id="IPR024478">
    <property type="entry name" value="HlyB_4HB_MCP"/>
</dbReference>
<name>A0A0D0KB01_9PSED</name>
<accession>A0A0D0KB01</accession>
<feature type="domain" description="Methyl-accepting transducer" evidence="13">
    <location>
        <begin position="276"/>
        <end position="512"/>
    </location>
</feature>
<evidence type="ECO:0000256" key="7">
    <source>
        <dbReference type="ARBA" id="ARBA00023136"/>
    </source>
</evidence>
<dbReference type="PROSITE" id="PS50111">
    <property type="entry name" value="CHEMOTAXIS_TRANSDUC_2"/>
    <property type="match status" value="1"/>
</dbReference>
<evidence type="ECO:0000256" key="5">
    <source>
        <dbReference type="ARBA" id="ARBA00022692"/>
    </source>
</evidence>
<dbReference type="Pfam" id="PF12729">
    <property type="entry name" value="4HB_MCP_1"/>
    <property type="match status" value="1"/>
</dbReference>
<dbReference type="CDD" id="cd06225">
    <property type="entry name" value="HAMP"/>
    <property type="match status" value="1"/>
</dbReference>
<evidence type="ECO:0000256" key="8">
    <source>
        <dbReference type="ARBA" id="ARBA00023224"/>
    </source>
</evidence>
<evidence type="ECO:0000256" key="10">
    <source>
        <dbReference type="PROSITE-ProRule" id="PRU00284"/>
    </source>
</evidence>
<keyword evidence="2" id="KW-1003">Cell membrane</keyword>
<evidence type="ECO:0000256" key="11">
    <source>
        <dbReference type="SAM" id="Coils"/>
    </source>
</evidence>
<dbReference type="PANTHER" id="PTHR32089">
    <property type="entry name" value="METHYL-ACCEPTING CHEMOTAXIS PROTEIN MCPB"/>
    <property type="match status" value="1"/>
</dbReference>
<dbReference type="InterPro" id="IPR004089">
    <property type="entry name" value="MCPsignal_dom"/>
</dbReference>
<dbReference type="Pfam" id="PF00672">
    <property type="entry name" value="HAMP"/>
    <property type="match status" value="1"/>
</dbReference>
<dbReference type="CDD" id="cd11386">
    <property type="entry name" value="MCP_signal"/>
    <property type="match status" value="1"/>
</dbReference>
<evidence type="ECO:0000256" key="1">
    <source>
        <dbReference type="ARBA" id="ARBA00004651"/>
    </source>
</evidence>
<evidence type="ECO:0000259" key="13">
    <source>
        <dbReference type="PROSITE" id="PS50111"/>
    </source>
</evidence>
<gene>
    <name evidence="15" type="ORF">RU08_02370</name>
</gene>
<dbReference type="SMART" id="SM00283">
    <property type="entry name" value="MA"/>
    <property type="match status" value="1"/>
</dbReference>
<dbReference type="FunFam" id="1.10.287.950:FF:000001">
    <property type="entry name" value="Methyl-accepting chemotaxis sensory transducer"/>
    <property type="match status" value="1"/>
</dbReference>
<evidence type="ECO:0000313" key="16">
    <source>
        <dbReference type="Proteomes" id="UP000032068"/>
    </source>
</evidence>
<sequence>MRLDTLTLKTRLIIAVAIPCIALILVAVTSLNSMSNMQKEASALYLNTSAPMRAMAEAASRIPRMRVGIDMMLLQDTALRDERGVKTRVQEALNEDIPGMRTAMRNAVEAQVNPERKAQAQRLLDQFEAMVSGELTPMLQALDGGDMARAQQIYRDQYAKSYGVMRQGANELLDTLLQQAEQQNQRSTDNYEQGRVQQLTIIVLGLLVSFIASWLIVANLRRRVSILQTSLGNAADNLALNARIELSGSDELSDIAQSFNRFLARVHGIMQQLAGNSRELSGMAREVAERAQLTQSNCTAQSDRTVQVATAIHELGSTVNEIAGNAENAAKVAREATEHANGGREVVDQANRQIDALSGELEQASKVIGALAGQIDAISSTLGTIRSISEQTNLLALNAAIEAARAGEQGRGFAVVADEVRTLASRSGASTEEIQKVIDRLQSESRSAVEAMAKGRQQSERVVEYAAKASEALAQINGHISQISDQNIQVATATEEQSCVVEEINRNVEQINQFTQETTVIADQLNTASGNLQSLSRQLDDLVGNFKL</sequence>
<keyword evidence="6 12" id="KW-1133">Transmembrane helix</keyword>
<keyword evidence="11" id="KW-0175">Coiled coil</keyword>
<comment type="subcellular location">
    <subcellularLocation>
        <location evidence="1">Cell membrane</location>
        <topology evidence="1">Multi-pass membrane protein</topology>
    </subcellularLocation>
</comment>
<feature type="transmembrane region" description="Helical" evidence="12">
    <location>
        <begin position="199"/>
        <end position="220"/>
    </location>
</feature>
<dbReference type="SUPFAM" id="SSF58104">
    <property type="entry name" value="Methyl-accepting chemotaxis protein (MCP) signaling domain"/>
    <property type="match status" value="1"/>
</dbReference>
<dbReference type="Pfam" id="PF00015">
    <property type="entry name" value="MCPsignal"/>
    <property type="match status" value="1"/>
</dbReference>
<evidence type="ECO:0000256" key="2">
    <source>
        <dbReference type="ARBA" id="ARBA00022475"/>
    </source>
</evidence>
<dbReference type="AlphaFoldDB" id="A0A0D0KB01"/>
<feature type="coiled-coil region" evidence="11">
    <location>
        <begin position="166"/>
        <end position="197"/>
    </location>
</feature>
<dbReference type="InterPro" id="IPR003660">
    <property type="entry name" value="HAMP_dom"/>
</dbReference>
<evidence type="ECO:0000256" key="9">
    <source>
        <dbReference type="ARBA" id="ARBA00029447"/>
    </source>
</evidence>
<dbReference type="GO" id="GO:0007165">
    <property type="term" value="P:signal transduction"/>
    <property type="evidence" value="ECO:0007669"/>
    <property type="project" value="UniProtKB-KW"/>
</dbReference>
<reference evidence="15 16" key="1">
    <citation type="submission" date="2014-12" db="EMBL/GenBank/DDBJ databases">
        <title>16Stimator: statistical estimation of ribosomal gene copy numbers from draft genome assemblies.</title>
        <authorList>
            <person name="Perisin M.A."/>
            <person name="Vetter M."/>
            <person name="Gilbert J.A."/>
            <person name="Bergelson J."/>
        </authorList>
    </citation>
    <scope>NUCLEOTIDE SEQUENCE [LARGE SCALE GENOMIC DNA]</scope>
    <source>
        <strain evidence="15 16">MEJ086</strain>
    </source>
</reference>
<dbReference type="GO" id="GO:0006935">
    <property type="term" value="P:chemotaxis"/>
    <property type="evidence" value="ECO:0007669"/>
    <property type="project" value="UniProtKB-KW"/>
</dbReference>
<dbReference type="PANTHER" id="PTHR32089:SF39">
    <property type="entry name" value="METHYL-ACCEPTING CHEMOTAXIS PROTEIN HLYB"/>
    <property type="match status" value="1"/>
</dbReference>
<organism evidence="15 16">
    <name type="scientific">Pseudomonas fulva</name>
    <dbReference type="NCBI Taxonomy" id="47880"/>
    <lineage>
        <taxon>Bacteria</taxon>
        <taxon>Pseudomonadati</taxon>
        <taxon>Pseudomonadota</taxon>
        <taxon>Gammaproteobacteria</taxon>
        <taxon>Pseudomonadales</taxon>
        <taxon>Pseudomonadaceae</taxon>
        <taxon>Pseudomonas</taxon>
    </lineage>
</organism>
<feature type="transmembrane region" description="Helical" evidence="12">
    <location>
        <begin position="12"/>
        <end position="31"/>
    </location>
</feature>
<dbReference type="PRINTS" id="PR00260">
    <property type="entry name" value="CHEMTRNSDUCR"/>
</dbReference>
<dbReference type="GO" id="GO:0004888">
    <property type="term" value="F:transmembrane signaling receptor activity"/>
    <property type="evidence" value="ECO:0007669"/>
    <property type="project" value="InterPro"/>
</dbReference>
<evidence type="ECO:0000259" key="14">
    <source>
        <dbReference type="PROSITE" id="PS50885"/>
    </source>
</evidence>
<keyword evidence="3" id="KW-0488">Methylation</keyword>
<comment type="similarity">
    <text evidence="9">Belongs to the methyl-accepting chemotaxis (MCP) protein family.</text>
</comment>
<dbReference type="Gene3D" id="1.10.287.950">
    <property type="entry name" value="Methyl-accepting chemotaxis protein"/>
    <property type="match status" value="1"/>
</dbReference>
<dbReference type="GO" id="GO:0005886">
    <property type="term" value="C:plasma membrane"/>
    <property type="evidence" value="ECO:0007669"/>
    <property type="project" value="UniProtKB-SubCell"/>
</dbReference>
<keyword evidence="8 10" id="KW-0807">Transducer</keyword>
<comment type="caution">
    <text evidence="15">The sequence shown here is derived from an EMBL/GenBank/DDBJ whole genome shotgun (WGS) entry which is preliminary data.</text>
</comment>
<keyword evidence="7 12" id="KW-0472">Membrane</keyword>
<dbReference type="OrthoDB" id="2489132at2"/>
<evidence type="ECO:0000256" key="4">
    <source>
        <dbReference type="ARBA" id="ARBA00022500"/>
    </source>
</evidence>
<keyword evidence="5 12" id="KW-0812">Transmembrane</keyword>
<proteinExistence type="inferred from homology"/>